<proteinExistence type="predicted"/>
<organism evidence="2 3">
    <name type="scientific">Candidatus Thiothrix phosphatis</name>
    <dbReference type="NCBI Taxonomy" id="3112415"/>
    <lineage>
        <taxon>Bacteria</taxon>
        <taxon>Pseudomonadati</taxon>
        <taxon>Pseudomonadota</taxon>
        <taxon>Gammaproteobacteria</taxon>
        <taxon>Thiotrichales</taxon>
        <taxon>Thiotrichaceae</taxon>
        <taxon>Thiothrix</taxon>
    </lineage>
</organism>
<keyword evidence="3" id="KW-1185">Reference proteome</keyword>
<keyword evidence="1" id="KW-1133">Transmembrane helix</keyword>
<evidence type="ECO:0000256" key="1">
    <source>
        <dbReference type="SAM" id="Phobius"/>
    </source>
</evidence>
<evidence type="ECO:0000313" key="3">
    <source>
        <dbReference type="Proteomes" id="UP001308005"/>
    </source>
</evidence>
<protein>
    <submittedName>
        <fullName evidence="2">Uncharacterized protein</fullName>
    </submittedName>
</protein>
<accession>A0ABU6CV94</accession>
<comment type="caution">
    <text evidence="2">The sequence shown here is derived from an EMBL/GenBank/DDBJ whole genome shotgun (WGS) entry which is preliminary data.</text>
</comment>
<dbReference type="Proteomes" id="UP001308005">
    <property type="component" value="Unassembled WGS sequence"/>
</dbReference>
<reference evidence="3" key="1">
    <citation type="submission" date="2023-07" db="EMBL/GenBank/DDBJ databases">
        <title>The carbon used by Thiothrix.</title>
        <authorList>
            <person name="Chen L."/>
        </authorList>
    </citation>
    <scope>NUCLEOTIDE SEQUENCE [LARGE SCALE GENOMIC DNA]</scope>
</reference>
<sequence>MSGFGGHSNLLSVGVGGIATLAAGASILSQVAGGVPILDVSSNVPVNIITTGIIGASGVGLAASGNKMAGVMGLGLVVLALANGNVNFNGNQASRFAAGVAQGVKSAAVTAASATQKGVSEGWSQQYGNPKDGAIGVSFDGWLRVRPLNASELEWCGQGNNANATEKGQRNCSSGYVWKQNK</sequence>
<gene>
    <name evidence="2" type="ORF">VSS37_03255</name>
</gene>
<evidence type="ECO:0000313" key="2">
    <source>
        <dbReference type="EMBL" id="MEB4589987.1"/>
    </source>
</evidence>
<name>A0ABU6CV94_9GAMM</name>
<dbReference type="EMBL" id="JAYMYJ010000029">
    <property type="protein sequence ID" value="MEB4589987.1"/>
    <property type="molecule type" value="Genomic_DNA"/>
</dbReference>
<keyword evidence="1" id="KW-0472">Membrane</keyword>
<dbReference type="RefSeq" id="WP_324693212.1">
    <property type="nucleotide sequence ID" value="NZ_JAYMYJ010000029.1"/>
</dbReference>
<keyword evidence="1" id="KW-0812">Transmembrane</keyword>
<feature type="transmembrane region" description="Helical" evidence="1">
    <location>
        <begin position="44"/>
        <end position="63"/>
    </location>
</feature>